<dbReference type="EMBL" id="QUOU01000001">
    <property type="protein sequence ID" value="REL27842.1"/>
    <property type="molecule type" value="Genomic_DNA"/>
</dbReference>
<protein>
    <recommendedName>
        <fullName evidence="2">DUF4097 domain-containing protein</fullName>
    </recommendedName>
</protein>
<gene>
    <name evidence="3" type="ORF">DXX93_15605</name>
</gene>
<organism evidence="3 4">
    <name type="scientific">Thalassotalea euphylliae</name>
    <dbReference type="NCBI Taxonomy" id="1655234"/>
    <lineage>
        <taxon>Bacteria</taxon>
        <taxon>Pseudomonadati</taxon>
        <taxon>Pseudomonadota</taxon>
        <taxon>Gammaproteobacteria</taxon>
        <taxon>Alteromonadales</taxon>
        <taxon>Colwelliaceae</taxon>
        <taxon>Thalassotalea</taxon>
    </lineage>
</organism>
<name>A0A3E0TV79_9GAMM</name>
<evidence type="ECO:0000313" key="3">
    <source>
        <dbReference type="EMBL" id="REL27842.1"/>
    </source>
</evidence>
<dbReference type="OrthoDB" id="2240743at2"/>
<accession>A0A3E0TV79</accession>
<reference evidence="3 4" key="1">
    <citation type="submission" date="2018-08" db="EMBL/GenBank/DDBJ databases">
        <title>Thalassotalea euphylliae genome.</title>
        <authorList>
            <person name="Summers S."/>
            <person name="Rice S.A."/>
            <person name="Freckelton M.L."/>
            <person name="Nedved B.T."/>
            <person name="Hadfield M.G."/>
        </authorList>
    </citation>
    <scope>NUCLEOTIDE SEQUENCE [LARGE SCALE GENOMIC DNA]</scope>
    <source>
        <strain evidence="3 4">H1</strain>
    </source>
</reference>
<evidence type="ECO:0000313" key="4">
    <source>
        <dbReference type="Proteomes" id="UP000256478"/>
    </source>
</evidence>
<evidence type="ECO:0000256" key="1">
    <source>
        <dbReference type="SAM" id="SignalP"/>
    </source>
</evidence>
<dbReference type="InterPro" id="IPR025164">
    <property type="entry name" value="Toastrack_DUF4097"/>
</dbReference>
<dbReference type="Proteomes" id="UP000256478">
    <property type="component" value="Unassembled WGS sequence"/>
</dbReference>
<proteinExistence type="predicted"/>
<dbReference type="Pfam" id="PF13349">
    <property type="entry name" value="DUF4097"/>
    <property type="match status" value="1"/>
</dbReference>
<dbReference type="AlphaFoldDB" id="A0A3E0TV79"/>
<dbReference type="RefSeq" id="WP_116008909.1">
    <property type="nucleotide sequence ID" value="NZ_QUOU01000001.1"/>
</dbReference>
<feature type="signal peptide" evidence="1">
    <location>
        <begin position="1"/>
        <end position="24"/>
    </location>
</feature>
<evidence type="ECO:0000259" key="2">
    <source>
        <dbReference type="Pfam" id="PF13349"/>
    </source>
</evidence>
<feature type="domain" description="DUF4097" evidence="2">
    <location>
        <begin position="119"/>
        <end position="250"/>
    </location>
</feature>
<keyword evidence="1" id="KW-0732">Signal</keyword>
<comment type="caution">
    <text evidence="3">The sequence shown here is derived from an EMBL/GenBank/DDBJ whole genome shotgun (WGS) entry which is preliminary data.</text>
</comment>
<feature type="chain" id="PRO_5017570648" description="DUF4097 domain-containing protein" evidence="1">
    <location>
        <begin position="25"/>
        <end position="253"/>
    </location>
</feature>
<sequence>METLNTKLIATSLVYALISAPAFAQESKVIEQVFTVEQGTEFSLENINGRVDVGHTDGDQIEVVATLLADSESELDDIAVLMEQRDNEVMVETRYKKSKWGKGYSSGRVNYSVKLPTLVDDTEVDLVNGSLTISDVNGRIDADLVNGSIDAQGLSGNSKLNSVNGSVTANFVNLEQVIKVKIKTVNGSIKVYMPADAQIKVDAETMHGSIKNDFGLKVDKNLFSGKQMKGVIGNATAKLSLDSVNGSIKVLSN</sequence>